<dbReference type="InterPro" id="IPR036390">
    <property type="entry name" value="WH_DNA-bd_sf"/>
</dbReference>
<dbReference type="GO" id="GO:0003700">
    <property type="term" value="F:DNA-binding transcription factor activity"/>
    <property type="evidence" value="ECO:0007669"/>
    <property type="project" value="InterPro"/>
</dbReference>
<evidence type="ECO:0000259" key="5">
    <source>
        <dbReference type="PROSITE" id="PS50931"/>
    </source>
</evidence>
<evidence type="ECO:0000256" key="2">
    <source>
        <dbReference type="ARBA" id="ARBA00023015"/>
    </source>
</evidence>
<evidence type="ECO:0000313" key="6">
    <source>
        <dbReference type="EMBL" id="OAV61460.1"/>
    </source>
</evidence>
<dbReference type="Pfam" id="PF03466">
    <property type="entry name" value="LysR_substrate"/>
    <property type="match status" value="1"/>
</dbReference>
<reference evidence="6 7" key="1">
    <citation type="submission" date="2016-04" db="EMBL/GenBank/DDBJ databases">
        <title>First whole genome shotgun sequence of the bacterium Enteractinococcus sp. strain UASWS1574.</title>
        <authorList>
            <person name="Crovadore J."/>
            <person name="Chablais R."/>
            <person name="Lefort F."/>
        </authorList>
    </citation>
    <scope>NUCLEOTIDE SEQUENCE [LARGE SCALE GENOMIC DNA]</scope>
    <source>
        <strain evidence="6 7">UASWS1574</strain>
    </source>
</reference>
<dbReference type="SUPFAM" id="SSF53850">
    <property type="entry name" value="Periplasmic binding protein-like II"/>
    <property type="match status" value="1"/>
</dbReference>
<dbReference type="Proteomes" id="UP000078292">
    <property type="component" value="Unassembled WGS sequence"/>
</dbReference>
<dbReference type="EMBL" id="LXEY01000016">
    <property type="protein sequence ID" value="OAV61460.1"/>
    <property type="molecule type" value="Genomic_DNA"/>
</dbReference>
<evidence type="ECO:0000256" key="1">
    <source>
        <dbReference type="ARBA" id="ARBA00009437"/>
    </source>
</evidence>
<name>A0A1B7M087_9MICC</name>
<evidence type="ECO:0000256" key="3">
    <source>
        <dbReference type="ARBA" id="ARBA00023125"/>
    </source>
</evidence>
<keyword evidence="3" id="KW-0238">DNA-binding</keyword>
<dbReference type="InterPro" id="IPR036388">
    <property type="entry name" value="WH-like_DNA-bd_sf"/>
</dbReference>
<evidence type="ECO:0000256" key="4">
    <source>
        <dbReference type="ARBA" id="ARBA00023163"/>
    </source>
</evidence>
<dbReference type="InterPro" id="IPR005119">
    <property type="entry name" value="LysR_subst-bd"/>
</dbReference>
<sequence>MNELTLRQLEYFVAVAETRSITKAAARSHVSQAAVSLALTELEKTLGITLTIRRPAKGVALTAEGRVILPEARAILDQTQQLADHVSQVKNTLSGLLHIGCFRTLSMHVIPHLVEWFGIHHPQVELIFDEDNAQELQEKMLAGQLSACLLYEAQLEPGCRTILVQDHRRHAVLSPQHPLAAFEEVSLAQLAAFPAVLLDERPALERTLNEFYSRSLDPKVGIRTRSVQTVQNLVGRNVGYGLLMHSTSTSPEGRPLVARKISDSVPRNALMLALPPGHTTAAVQALVASLEELPQH</sequence>
<keyword evidence="7" id="KW-1185">Reference proteome</keyword>
<dbReference type="RefSeq" id="WP_043057652.1">
    <property type="nucleotide sequence ID" value="NZ_LXEY01000016.1"/>
</dbReference>
<organism evidence="6 7">
    <name type="scientific">Enteractinococcus helveticum</name>
    <dbReference type="NCBI Taxonomy" id="1837282"/>
    <lineage>
        <taxon>Bacteria</taxon>
        <taxon>Bacillati</taxon>
        <taxon>Actinomycetota</taxon>
        <taxon>Actinomycetes</taxon>
        <taxon>Micrococcales</taxon>
        <taxon>Micrococcaceae</taxon>
    </lineage>
</organism>
<dbReference type="GO" id="GO:0003677">
    <property type="term" value="F:DNA binding"/>
    <property type="evidence" value="ECO:0007669"/>
    <property type="project" value="UniProtKB-KW"/>
</dbReference>
<dbReference type="FunFam" id="1.10.10.10:FF:000001">
    <property type="entry name" value="LysR family transcriptional regulator"/>
    <property type="match status" value="1"/>
</dbReference>
<evidence type="ECO:0000313" key="7">
    <source>
        <dbReference type="Proteomes" id="UP000078292"/>
    </source>
</evidence>
<protein>
    <submittedName>
        <fullName evidence="6">LysR family transcriptional regulator</fullName>
    </submittedName>
</protein>
<keyword evidence="4" id="KW-0804">Transcription</keyword>
<dbReference type="Gene3D" id="3.40.190.10">
    <property type="entry name" value="Periplasmic binding protein-like II"/>
    <property type="match status" value="2"/>
</dbReference>
<dbReference type="Pfam" id="PF00126">
    <property type="entry name" value="HTH_1"/>
    <property type="match status" value="1"/>
</dbReference>
<comment type="similarity">
    <text evidence="1">Belongs to the LysR transcriptional regulatory family.</text>
</comment>
<dbReference type="PANTHER" id="PTHR30346">
    <property type="entry name" value="TRANSCRIPTIONAL DUAL REGULATOR HCAR-RELATED"/>
    <property type="match status" value="1"/>
</dbReference>
<dbReference type="PANTHER" id="PTHR30346:SF0">
    <property type="entry name" value="HCA OPERON TRANSCRIPTIONAL ACTIVATOR HCAR"/>
    <property type="match status" value="1"/>
</dbReference>
<dbReference type="PROSITE" id="PS50931">
    <property type="entry name" value="HTH_LYSR"/>
    <property type="match status" value="1"/>
</dbReference>
<dbReference type="Gene3D" id="1.10.10.10">
    <property type="entry name" value="Winged helix-like DNA-binding domain superfamily/Winged helix DNA-binding domain"/>
    <property type="match status" value="1"/>
</dbReference>
<accession>A0A1B7M087</accession>
<dbReference type="STRING" id="1837282.A6F49_08415"/>
<dbReference type="GO" id="GO:0032993">
    <property type="term" value="C:protein-DNA complex"/>
    <property type="evidence" value="ECO:0007669"/>
    <property type="project" value="TreeGrafter"/>
</dbReference>
<feature type="domain" description="HTH lysR-type" evidence="5">
    <location>
        <begin position="4"/>
        <end position="62"/>
    </location>
</feature>
<dbReference type="AlphaFoldDB" id="A0A1B7M087"/>
<dbReference type="InterPro" id="IPR000847">
    <property type="entry name" value="LysR_HTH_N"/>
</dbReference>
<proteinExistence type="inferred from homology"/>
<dbReference type="PRINTS" id="PR00039">
    <property type="entry name" value="HTHLYSR"/>
</dbReference>
<dbReference type="SUPFAM" id="SSF46785">
    <property type="entry name" value="Winged helix' DNA-binding domain"/>
    <property type="match status" value="1"/>
</dbReference>
<comment type="caution">
    <text evidence="6">The sequence shown here is derived from an EMBL/GenBank/DDBJ whole genome shotgun (WGS) entry which is preliminary data.</text>
</comment>
<gene>
    <name evidence="6" type="ORF">A6F49_08415</name>
</gene>
<dbReference type="OrthoDB" id="3461141at2"/>
<keyword evidence="2" id="KW-0805">Transcription regulation</keyword>